<dbReference type="Gene3D" id="2.70.50.50">
    <property type="entry name" value="chitin-binding protein cbp21"/>
    <property type="match status" value="1"/>
</dbReference>
<feature type="domain" description="CBM2" evidence="2">
    <location>
        <begin position="437"/>
        <end position="551"/>
    </location>
</feature>
<dbReference type="EMBL" id="JAQNDM010000002">
    <property type="protein sequence ID" value="MDC0714519.1"/>
    <property type="molecule type" value="Genomic_DNA"/>
</dbReference>
<dbReference type="SUPFAM" id="SSF81296">
    <property type="entry name" value="E set domains"/>
    <property type="match status" value="1"/>
</dbReference>
<accession>A0ABT5DN98</accession>
<dbReference type="Proteomes" id="UP001221838">
    <property type="component" value="Unassembled WGS sequence"/>
</dbReference>
<dbReference type="Gene3D" id="2.60.40.290">
    <property type="match status" value="1"/>
</dbReference>
<dbReference type="InterPro" id="IPR041029">
    <property type="entry name" value="GbpA_2"/>
</dbReference>
<keyword evidence="4" id="KW-1185">Reference proteome</keyword>
<keyword evidence="3" id="KW-0560">Oxidoreductase</keyword>
<dbReference type="InterPro" id="IPR014756">
    <property type="entry name" value="Ig_E-set"/>
</dbReference>
<dbReference type="Gene3D" id="3.30.70.2150">
    <property type="match status" value="1"/>
</dbReference>
<dbReference type="RefSeq" id="WP_272145183.1">
    <property type="nucleotide sequence ID" value="NZ_JAQNDM010000002.1"/>
</dbReference>
<gene>
    <name evidence="3" type="ORF">POL68_39090</name>
</gene>
<sequence>MLSKLAKTWLVLGLTLGVVSVGHSHGLIQEPPSRNWYCGVVTKPDEVGRPGEYAECADAFSSDPNGGYQFMSVLTHAQGRAVVTPLPPHVCGFGSETWSGGATPWDKSINWPTNNIRAGRQTITWNVTWGPHFDDTKEFRYWMTKPGFVYQVGKPLTWNDFEEAAFCVLTYDDSNPNGNPDISPDKANGLFRTSCNVPQRQGRHIIYGEWGRNHYTYERFHSCVDVVFSDSNGGTAQANISMQPNVTEFIGEGTLRLDGSASQGTGLSYQWSVNAPNPSLYKLENAGQSVATLSLTEPPAASNISISLRVSNSTSSHTATVSLKHLPRKSNGYVDLGPLTVQARTLNVGDKVSVRSVNSSGQDSYHPSTPLEITSATSVASAWPYALAEAVNQSSAALKIGVLDSAGGVVPQQHATANRLYALSAANIGNAYLQVESGNGNSTCKVSYTVTNQWNSGFQAELTITNLAATAINGWELSWTLGSNEQLTYGWSAAFTSSASSVVASNPASHWNGVLAANGGTAGIGFVGTKGSAPPAVPSVFMLNGTRCQQAATAVKHKHVH</sequence>
<name>A0ABT5DN98_9BACT</name>
<dbReference type="Pfam" id="PF03067">
    <property type="entry name" value="LPMO_10"/>
    <property type="match status" value="1"/>
</dbReference>
<evidence type="ECO:0000256" key="1">
    <source>
        <dbReference type="ARBA" id="ARBA00022669"/>
    </source>
</evidence>
<dbReference type="SMART" id="SM00637">
    <property type="entry name" value="CBD_II"/>
    <property type="match status" value="1"/>
</dbReference>
<dbReference type="GO" id="GO:0004497">
    <property type="term" value="F:monooxygenase activity"/>
    <property type="evidence" value="ECO:0007669"/>
    <property type="project" value="UniProtKB-KW"/>
</dbReference>
<dbReference type="InterPro" id="IPR001919">
    <property type="entry name" value="CBD2"/>
</dbReference>
<dbReference type="InterPro" id="IPR013783">
    <property type="entry name" value="Ig-like_fold"/>
</dbReference>
<dbReference type="Gene3D" id="2.60.40.10">
    <property type="entry name" value="Immunoglobulins"/>
    <property type="match status" value="1"/>
</dbReference>
<dbReference type="Pfam" id="PF18416">
    <property type="entry name" value="GbpA_2"/>
    <property type="match status" value="1"/>
</dbReference>
<protein>
    <submittedName>
        <fullName evidence="3">Lytic polysaccharide monooxygenase</fullName>
    </submittedName>
</protein>
<evidence type="ECO:0000259" key="2">
    <source>
        <dbReference type="PROSITE" id="PS51173"/>
    </source>
</evidence>
<proteinExistence type="predicted"/>
<reference evidence="3 4" key="1">
    <citation type="submission" date="2022-11" db="EMBL/GenBank/DDBJ databases">
        <title>Minimal conservation of predation-associated metabolite biosynthetic gene clusters underscores biosynthetic potential of Myxococcota including descriptions for ten novel species: Archangium lansinium sp. nov., Myxococcus landrumus sp. nov., Nannocystis bai.</title>
        <authorList>
            <person name="Ahearne A."/>
            <person name="Stevens C."/>
            <person name="Dowd S."/>
        </authorList>
    </citation>
    <scope>NUCLEOTIDE SEQUENCE [LARGE SCALE GENOMIC DNA]</scope>
    <source>
        <strain evidence="3 4">NCWAL01</strain>
    </source>
</reference>
<dbReference type="CDD" id="cd21177">
    <property type="entry name" value="LPMO_AA10"/>
    <property type="match status" value="1"/>
</dbReference>
<dbReference type="InterPro" id="IPR004302">
    <property type="entry name" value="Cellulose/chitin-bd_N"/>
</dbReference>
<evidence type="ECO:0000313" key="3">
    <source>
        <dbReference type="EMBL" id="MDC0714519.1"/>
    </source>
</evidence>
<keyword evidence="1" id="KW-0147">Chitin-binding</keyword>
<dbReference type="PROSITE" id="PS51173">
    <property type="entry name" value="CBM2"/>
    <property type="match status" value="1"/>
</dbReference>
<dbReference type="InterPro" id="IPR008965">
    <property type="entry name" value="CBM2/CBM3_carb-bd_dom_sf"/>
</dbReference>
<evidence type="ECO:0000313" key="4">
    <source>
        <dbReference type="Proteomes" id="UP001221838"/>
    </source>
</evidence>
<dbReference type="InterPro" id="IPR012291">
    <property type="entry name" value="CBM2_carb-bd_dom_sf"/>
</dbReference>
<organism evidence="3 4">
    <name type="scientific">Stigmatella ashevillensis</name>
    <dbReference type="NCBI Taxonomy" id="2995309"/>
    <lineage>
        <taxon>Bacteria</taxon>
        <taxon>Pseudomonadati</taxon>
        <taxon>Myxococcota</taxon>
        <taxon>Myxococcia</taxon>
        <taxon>Myxococcales</taxon>
        <taxon>Cystobacterineae</taxon>
        <taxon>Archangiaceae</taxon>
        <taxon>Stigmatella</taxon>
    </lineage>
</organism>
<dbReference type="SUPFAM" id="SSF49384">
    <property type="entry name" value="Carbohydrate-binding domain"/>
    <property type="match status" value="1"/>
</dbReference>
<keyword evidence="3" id="KW-0503">Monooxygenase</keyword>
<dbReference type="Pfam" id="PF00553">
    <property type="entry name" value="CBM_2"/>
    <property type="match status" value="1"/>
</dbReference>
<comment type="caution">
    <text evidence="3">The sequence shown here is derived from an EMBL/GenBank/DDBJ whole genome shotgun (WGS) entry which is preliminary data.</text>
</comment>